<evidence type="ECO:0000313" key="4">
    <source>
        <dbReference type="EMBL" id="EDS32005.1"/>
    </source>
</evidence>
<dbReference type="KEGG" id="cqu:CpipJ_CPIJ008765"/>
<dbReference type="InParanoid" id="B0WNY6"/>
<proteinExistence type="predicted"/>
<keyword evidence="6" id="KW-1185">Reference proteome</keyword>
<feature type="transmembrane region" description="Helical" evidence="1">
    <location>
        <begin position="254"/>
        <end position="275"/>
    </location>
</feature>
<feature type="transmembrane region" description="Helical" evidence="1">
    <location>
        <begin position="464"/>
        <end position="486"/>
    </location>
</feature>
<feature type="signal peptide" evidence="2">
    <location>
        <begin position="1"/>
        <end position="25"/>
    </location>
</feature>
<feature type="transmembrane region" description="Helical" evidence="1">
    <location>
        <begin position="390"/>
        <end position="413"/>
    </location>
</feature>
<feature type="transmembrane region" description="Helical" evidence="1">
    <location>
        <begin position="296"/>
        <end position="314"/>
    </location>
</feature>
<gene>
    <name evidence="5" type="primary">6041115</name>
    <name evidence="4" type="ORF">CpipJ_CPIJ008765</name>
</gene>
<dbReference type="EnsemblMetazoa" id="CPIJ008765-RA">
    <property type="protein sequence ID" value="CPIJ008765-PA"/>
    <property type="gene ID" value="CPIJ008765"/>
</dbReference>
<dbReference type="HOGENOM" id="CLU_007874_5_0_1"/>
<dbReference type="VEuPathDB" id="VectorBase:CQUJHB002461"/>
<dbReference type="AlphaFoldDB" id="B0WNY6"/>
<feature type="transmembrane region" description="Helical" evidence="1">
    <location>
        <begin position="357"/>
        <end position="378"/>
    </location>
</feature>
<dbReference type="PANTHER" id="PTHR11161:SF22">
    <property type="entry name" value="ACYLTRANSFERASE 3 DOMAIN-CONTAINING PROTEIN-RELATED"/>
    <property type="match status" value="1"/>
</dbReference>
<evidence type="ECO:0000256" key="1">
    <source>
        <dbReference type="SAM" id="Phobius"/>
    </source>
</evidence>
<evidence type="ECO:0000256" key="2">
    <source>
        <dbReference type="SAM" id="SignalP"/>
    </source>
</evidence>
<evidence type="ECO:0000313" key="5">
    <source>
        <dbReference type="EnsemblMetazoa" id="CPIJ008765-PA"/>
    </source>
</evidence>
<dbReference type="VEuPathDB" id="VectorBase:CPIJ008765"/>
<keyword evidence="1" id="KW-0472">Membrane</keyword>
<sequence length="525" mass="60035">MLKFLRDTMVVLLIFYLYGLYSVQGNDADNPKWPDLYRYDKYAHCKEHGSAFCMVRAVVKPNSSNEVWNRIQYLLDSKFFPHQSHHRKLYGEVVNVCVNQELRSEFGLLAFAEIEYCHEPNRRLDPLDTWDAICIAVICLVIVFSIFSTIFDYHLKKKLALDDHFATNLESIEYRLATLWSVPRNLRSMAAPPRSALGKDFLCLEGVRFATMAFVVMVHTLQMWMRVPLQNPEFYEDAFEDPIIASLTQMATNLVQLFFSIGGLLTAVNLLDFLAKNPDSIRSWWTVLWDKLVNRLKRLLPVYLFMILIAATLFRRISLGPLYDRIVGAESSNCRTNWWSNLLFVNNYVNGNDTTRFWIGLLSLSFIVVCYAPGFLMYEANLKPLPWPMPFYGSVTKNSCGFAFTVVFLNMALNESGKIRKLLEHQYLVPLGKLSYTVYHINFLLLTGLVGAVRDPLNFDLTKLILSMLIVTVLSYGLGLVMYLLIEQPAANLLGSKTRYFGFAGNILAKKQSAASTSPTKCFSS</sequence>
<evidence type="ECO:0000259" key="3">
    <source>
        <dbReference type="Pfam" id="PF01757"/>
    </source>
</evidence>
<organism>
    <name type="scientific">Culex quinquefasciatus</name>
    <name type="common">Southern house mosquito</name>
    <name type="synonym">Culex pungens</name>
    <dbReference type="NCBI Taxonomy" id="7176"/>
    <lineage>
        <taxon>Eukaryota</taxon>
        <taxon>Metazoa</taxon>
        <taxon>Ecdysozoa</taxon>
        <taxon>Arthropoda</taxon>
        <taxon>Hexapoda</taxon>
        <taxon>Insecta</taxon>
        <taxon>Pterygota</taxon>
        <taxon>Neoptera</taxon>
        <taxon>Endopterygota</taxon>
        <taxon>Diptera</taxon>
        <taxon>Nematocera</taxon>
        <taxon>Culicoidea</taxon>
        <taxon>Culicidae</taxon>
        <taxon>Culicinae</taxon>
        <taxon>Culicini</taxon>
        <taxon>Culex</taxon>
        <taxon>Culex</taxon>
    </lineage>
</organism>
<feature type="transmembrane region" description="Helical" evidence="1">
    <location>
        <begin position="433"/>
        <end position="452"/>
    </location>
</feature>
<dbReference type="eggNOG" id="KOG3700">
    <property type="taxonomic scope" value="Eukaryota"/>
</dbReference>
<name>B0WNY6_CULQU</name>
<dbReference type="GO" id="GO:0016747">
    <property type="term" value="F:acyltransferase activity, transferring groups other than amino-acyl groups"/>
    <property type="evidence" value="ECO:0007669"/>
    <property type="project" value="InterPro"/>
</dbReference>
<feature type="chain" id="PRO_5014566867" description="Acyltransferase 3 domain-containing protein" evidence="2">
    <location>
        <begin position="26"/>
        <end position="525"/>
    </location>
</feature>
<feature type="transmembrane region" description="Helical" evidence="1">
    <location>
        <begin position="130"/>
        <end position="151"/>
    </location>
</feature>
<feature type="domain" description="Acyltransferase 3" evidence="3">
    <location>
        <begin position="203"/>
        <end position="324"/>
    </location>
</feature>
<dbReference type="InterPro" id="IPR002656">
    <property type="entry name" value="Acyl_transf_3_dom"/>
</dbReference>
<protein>
    <recommendedName>
        <fullName evidence="3">Acyltransferase 3 domain-containing protein</fullName>
    </recommendedName>
</protein>
<evidence type="ECO:0000313" key="6">
    <source>
        <dbReference type="Proteomes" id="UP000002320"/>
    </source>
</evidence>
<dbReference type="PANTHER" id="PTHR11161">
    <property type="entry name" value="O-ACYLTRANSFERASE"/>
    <property type="match status" value="1"/>
</dbReference>
<dbReference type="InterPro" id="IPR052728">
    <property type="entry name" value="O2_lipid_transport_reg"/>
</dbReference>
<keyword evidence="1" id="KW-0812">Transmembrane</keyword>
<dbReference type="EMBL" id="DS232017">
    <property type="protein sequence ID" value="EDS32005.1"/>
    <property type="molecule type" value="Genomic_DNA"/>
</dbReference>
<reference evidence="4" key="1">
    <citation type="submission" date="2007-03" db="EMBL/GenBank/DDBJ databases">
        <title>Annotation of Culex pipiens quinquefasciatus.</title>
        <authorList>
            <consortium name="The Broad Institute Genome Sequencing Platform"/>
            <person name="Atkinson P.W."/>
            <person name="Hemingway J."/>
            <person name="Christensen B.M."/>
            <person name="Higgs S."/>
            <person name="Kodira C."/>
            <person name="Hannick L."/>
            <person name="Megy K."/>
            <person name="O'Leary S."/>
            <person name="Pearson M."/>
            <person name="Haas B.J."/>
            <person name="Mauceli E."/>
            <person name="Wortman J.R."/>
            <person name="Lee N.H."/>
            <person name="Guigo R."/>
            <person name="Stanke M."/>
            <person name="Alvarado L."/>
            <person name="Amedeo P."/>
            <person name="Antoine C.H."/>
            <person name="Arensburger P."/>
            <person name="Bidwell S.L."/>
            <person name="Crawford M."/>
            <person name="Camaro F."/>
            <person name="Devon K."/>
            <person name="Engels R."/>
            <person name="Hammond M."/>
            <person name="Howarth C."/>
            <person name="Koehrsen M."/>
            <person name="Lawson D."/>
            <person name="Montgomery P."/>
            <person name="Nene V."/>
            <person name="Nusbaum C."/>
            <person name="Puiu D."/>
            <person name="Romero-Severson J."/>
            <person name="Severson D.W."/>
            <person name="Shumway M."/>
            <person name="Sisk P."/>
            <person name="Stolte C."/>
            <person name="Zeng Q."/>
            <person name="Eisenstadt E."/>
            <person name="Fraser-Liggett C."/>
            <person name="Strausberg R."/>
            <person name="Galagan J."/>
            <person name="Birren B."/>
            <person name="Collins F.H."/>
        </authorList>
    </citation>
    <scope>NUCLEOTIDE SEQUENCE [LARGE SCALE GENOMIC DNA]</scope>
    <source>
        <strain evidence="4">JHB</strain>
    </source>
</reference>
<accession>B0WNY6</accession>
<keyword evidence="2" id="KW-0732">Signal</keyword>
<dbReference type="Pfam" id="PF01757">
    <property type="entry name" value="Acyl_transf_3"/>
    <property type="match status" value="1"/>
</dbReference>
<dbReference type="OrthoDB" id="10265389at2759"/>
<keyword evidence="1" id="KW-1133">Transmembrane helix</keyword>
<dbReference type="Proteomes" id="UP000002320">
    <property type="component" value="Unassembled WGS sequence"/>
</dbReference>
<reference evidence="5" key="2">
    <citation type="submission" date="2020-05" db="UniProtKB">
        <authorList>
            <consortium name="EnsemblMetazoa"/>
        </authorList>
    </citation>
    <scope>IDENTIFICATION</scope>
    <source>
        <strain evidence="5">JHB</strain>
    </source>
</reference>